<organism evidence="2 3">
    <name type="scientific">Blyttiomyces helicus</name>
    <dbReference type="NCBI Taxonomy" id="388810"/>
    <lineage>
        <taxon>Eukaryota</taxon>
        <taxon>Fungi</taxon>
        <taxon>Fungi incertae sedis</taxon>
        <taxon>Chytridiomycota</taxon>
        <taxon>Chytridiomycota incertae sedis</taxon>
        <taxon>Chytridiomycetes</taxon>
        <taxon>Chytridiomycetes incertae sedis</taxon>
        <taxon>Blyttiomyces</taxon>
    </lineage>
</organism>
<evidence type="ECO:0000256" key="1">
    <source>
        <dbReference type="SAM" id="MobiDB-lite"/>
    </source>
</evidence>
<accession>A0A4P9VYY1</accession>
<keyword evidence="3" id="KW-1185">Reference proteome</keyword>
<dbReference type="Proteomes" id="UP000269721">
    <property type="component" value="Unassembled WGS sequence"/>
</dbReference>
<proteinExistence type="predicted"/>
<evidence type="ECO:0000313" key="2">
    <source>
        <dbReference type="EMBL" id="RKO83006.1"/>
    </source>
</evidence>
<feature type="compositionally biased region" description="Basic residues" evidence="1">
    <location>
        <begin position="22"/>
        <end position="35"/>
    </location>
</feature>
<feature type="region of interest" description="Disordered" evidence="1">
    <location>
        <begin position="1"/>
        <end position="36"/>
    </location>
</feature>
<dbReference type="AlphaFoldDB" id="A0A4P9VYY1"/>
<protein>
    <submittedName>
        <fullName evidence="2">Uncharacterized protein</fullName>
    </submittedName>
</protein>
<reference evidence="3" key="1">
    <citation type="journal article" date="2018" name="Nat. Microbiol.">
        <title>Leveraging single-cell genomics to expand the fungal tree of life.</title>
        <authorList>
            <person name="Ahrendt S.R."/>
            <person name="Quandt C.A."/>
            <person name="Ciobanu D."/>
            <person name="Clum A."/>
            <person name="Salamov A."/>
            <person name="Andreopoulos B."/>
            <person name="Cheng J.F."/>
            <person name="Woyke T."/>
            <person name="Pelin A."/>
            <person name="Henrissat B."/>
            <person name="Reynolds N.K."/>
            <person name="Benny G.L."/>
            <person name="Smith M.E."/>
            <person name="James T.Y."/>
            <person name="Grigoriev I.V."/>
        </authorList>
    </citation>
    <scope>NUCLEOTIDE SEQUENCE [LARGE SCALE GENOMIC DNA]</scope>
</reference>
<dbReference type="EMBL" id="ML001789">
    <property type="protein sequence ID" value="RKO83006.1"/>
    <property type="molecule type" value="Genomic_DNA"/>
</dbReference>
<feature type="compositionally biased region" description="Basic and acidic residues" evidence="1">
    <location>
        <begin position="1"/>
        <end position="14"/>
    </location>
</feature>
<name>A0A4P9VYY1_9FUNG</name>
<sequence length="163" mass="18209">MVAEKTGEEGRQESLEEEPPGKKRKPKKKKAKKSKAGSLPRVVVHVQLGLNLLSLLVGLSFLWESRNPDPRLWTEFNQQSSISPYMSRPIHGDAPESICLADAELSLVEVLDVLHAMEMRVDARISRLEAILEARFAELNKTLTFLRKHAAACPCCFASWTAS</sequence>
<evidence type="ECO:0000313" key="3">
    <source>
        <dbReference type="Proteomes" id="UP000269721"/>
    </source>
</evidence>
<gene>
    <name evidence="2" type="ORF">BDK51DRAFT_31973</name>
</gene>